<sequence length="210" mass="22947">MPRPYKLTEDGRAARAARSTETREALMAAAHALFGQHGYDGVSVTEIARKAGVSASLINTYFEGKAGLAYALVESLNDAQEAASRAIVEGGGPPLRRLRDMLLVWARGDLSDPRILQVVQGYSWQWSDETETRNRATRAIFKGLVADLVAEAQHSGEIAATLAPARLADAIFGLYTWRTRDAVFSRRAPEEALDLLWPQIESLLQAARPA</sequence>
<dbReference type="PROSITE" id="PS50977">
    <property type="entry name" value="HTH_TETR_2"/>
    <property type="match status" value="1"/>
</dbReference>
<gene>
    <name evidence="6" type="ORF">Q5Y72_10275</name>
</gene>
<dbReference type="PANTHER" id="PTHR30055">
    <property type="entry name" value="HTH-TYPE TRANSCRIPTIONAL REGULATOR RUTR"/>
    <property type="match status" value="1"/>
</dbReference>
<dbReference type="SUPFAM" id="SSF46689">
    <property type="entry name" value="Homeodomain-like"/>
    <property type="match status" value="1"/>
</dbReference>
<evidence type="ECO:0000256" key="2">
    <source>
        <dbReference type="ARBA" id="ARBA00023125"/>
    </source>
</evidence>
<dbReference type="InterPro" id="IPR050109">
    <property type="entry name" value="HTH-type_TetR-like_transc_reg"/>
</dbReference>
<organism evidence="6 7">
    <name type="scientific">Paracoccus spongiarum</name>
    <dbReference type="NCBI Taxonomy" id="3064387"/>
    <lineage>
        <taxon>Bacteria</taxon>
        <taxon>Pseudomonadati</taxon>
        <taxon>Pseudomonadota</taxon>
        <taxon>Alphaproteobacteria</taxon>
        <taxon>Rhodobacterales</taxon>
        <taxon>Paracoccaceae</taxon>
        <taxon>Paracoccus</taxon>
    </lineage>
</organism>
<dbReference type="EMBL" id="JAVAMQ010000008">
    <property type="protein sequence ID" value="MDP5307476.1"/>
    <property type="molecule type" value="Genomic_DNA"/>
</dbReference>
<comment type="caution">
    <text evidence="6">The sequence shown here is derived from an EMBL/GenBank/DDBJ whole genome shotgun (WGS) entry which is preliminary data.</text>
</comment>
<dbReference type="Pfam" id="PF00440">
    <property type="entry name" value="TetR_N"/>
    <property type="match status" value="1"/>
</dbReference>
<dbReference type="Proteomes" id="UP001224997">
    <property type="component" value="Unassembled WGS sequence"/>
</dbReference>
<evidence type="ECO:0000256" key="1">
    <source>
        <dbReference type="ARBA" id="ARBA00023015"/>
    </source>
</evidence>
<name>A0ABT9JCD3_9RHOB</name>
<dbReference type="SUPFAM" id="SSF48498">
    <property type="entry name" value="Tetracyclin repressor-like, C-terminal domain"/>
    <property type="match status" value="1"/>
</dbReference>
<evidence type="ECO:0000313" key="7">
    <source>
        <dbReference type="Proteomes" id="UP001224997"/>
    </source>
</evidence>
<evidence type="ECO:0000256" key="3">
    <source>
        <dbReference type="ARBA" id="ARBA00023163"/>
    </source>
</evidence>
<evidence type="ECO:0000256" key="4">
    <source>
        <dbReference type="PROSITE-ProRule" id="PRU00335"/>
    </source>
</evidence>
<dbReference type="Gene3D" id="1.10.10.60">
    <property type="entry name" value="Homeodomain-like"/>
    <property type="match status" value="1"/>
</dbReference>
<keyword evidence="1" id="KW-0805">Transcription regulation</keyword>
<dbReference type="InterPro" id="IPR036271">
    <property type="entry name" value="Tet_transcr_reg_TetR-rel_C_sf"/>
</dbReference>
<dbReference type="RefSeq" id="WP_305963327.1">
    <property type="nucleotide sequence ID" value="NZ_JAVAMQ010000008.1"/>
</dbReference>
<proteinExistence type="predicted"/>
<keyword evidence="7" id="KW-1185">Reference proteome</keyword>
<dbReference type="PRINTS" id="PR00455">
    <property type="entry name" value="HTHTETR"/>
</dbReference>
<evidence type="ECO:0000259" key="5">
    <source>
        <dbReference type="PROSITE" id="PS50977"/>
    </source>
</evidence>
<evidence type="ECO:0000313" key="6">
    <source>
        <dbReference type="EMBL" id="MDP5307476.1"/>
    </source>
</evidence>
<dbReference type="PANTHER" id="PTHR30055:SF234">
    <property type="entry name" value="HTH-TYPE TRANSCRIPTIONAL REGULATOR BETI"/>
    <property type="match status" value="1"/>
</dbReference>
<keyword evidence="3" id="KW-0804">Transcription</keyword>
<dbReference type="InterPro" id="IPR001647">
    <property type="entry name" value="HTH_TetR"/>
</dbReference>
<dbReference type="Gene3D" id="1.10.357.10">
    <property type="entry name" value="Tetracycline Repressor, domain 2"/>
    <property type="match status" value="1"/>
</dbReference>
<keyword evidence="2 4" id="KW-0238">DNA-binding</keyword>
<accession>A0ABT9JCD3</accession>
<dbReference type="InterPro" id="IPR009057">
    <property type="entry name" value="Homeodomain-like_sf"/>
</dbReference>
<feature type="domain" description="HTH tetR-type" evidence="5">
    <location>
        <begin position="20"/>
        <end position="80"/>
    </location>
</feature>
<protein>
    <submittedName>
        <fullName evidence="6">TetR/AcrR family transcriptional regulator</fullName>
    </submittedName>
</protein>
<reference evidence="6 7" key="1">
    <citation type="submission" date="2023-08" db="EMBL/GenBank/DDBJ databases">
        <authorList>
            <person name="Park J.-S."/>
        </authorList>
    </citation>
    <scope>NUCLEOTIDE SEQUENCE [LARGE SCALE GENOMIC DNA]</scope>
    <source>
        <strain evidence="6 7">2205BS29-5</strain>
    </source>
</reference>
<feature type="DNA-binding region" description="H-T-H motif" evidence="4">
    <location>
        <begin position="43"/>
        <end position="62"/>
    </location>
</feature>